<dbReference type="KEGG" id="sbro:GQF42_03930"/>
<feature type="domain" description="Carboxylesterase type B" evidence="2">
    <location>
        <begin position="30"/>
        <end position="87"/>
    </location>
</feature>
<dbReference type="InterPro" id="IPR029058">
    <property type="entry name" value="AB_hydrolase_fold"/>
</dbReference>
<dbReference type="Proteomes" id="UP000436138">
    <property type="component" value="Chromosome"/>
</dbReference>
<dbReference type="EMBL" id="CP047020">
    <property type="protein sequence ID" value="QHA09392.1"/>
    <property type="molecule type" value="Genomic_DNA"/>
</dbReference>
<accession>A0A6I6NDE2</accession>
<dbReference type="AlphaFoldDB" id="A0A6I6NDE2"/>
<feature type="compositionally biased region" description="Basic and acidic residues" evidence="1">
    <location>
        <begin position="7"/>
        <end position="23"/>
    </location>
</feature>
<evidence type="ECO:0000259" key="2">
    <source>
        <dbReference type="Pfam" id="PF00135"/>
    </source>
</evidence>
<organism evidence="3 4">
    <name type="scientific">Streptomyces broussonetiae</name>
    <dbReference type="NCBI Taxonomy" id="2686304"/>
    <lineage>
        <taxon>Bacteria</taxon>
        <taxon>Bacillati</taxon>
        <taxon>Actinomycetota</taxon>
        <taxon>Actinomycetes</taxon>
        <taxon>Kitasatosporales</taxon>
        <taxon>Streptomycetaceae</taxon>
        <taxon>Streptomyces</taxon>
    </lineage>
</organism>
<dbReference type="InterPro" id="IPR002018">
    <property type="entry name" value="CarbesteraseB"/>
</dbReference>
<proteinExistence type="predicted"/>
<evidence type="ECO:0000313" key="4">
    <source>
        <dbReference type="Proteomes" id="UP000436138"/>
    </source>
</evidence>
<reference evidence="3 4" key="1">
    <citation type="submission" date="2019-12" db="EMBL/GenBank/DDBJ databases">
        <title>Streptomyces sp. strain T44 isolated from rhizosphere soil of Broussonetia papyrifera.</title>
        <authorList>
            <person name="Mo P."/>
        </authorList>
    </citation>
    <scope>NUCLEOTIDE SEQUENCE [LARGE SCALE GENOMIC DNA]</scope>
    <source>
        <strain evidence="3 4">T44</strain>
    </source>
</reference>
<dbReference type="SUPFAM" id="SSF53474">
    <property type="entry name" value="alpha/beta-Hydrolases"/>
    <property type="match status" value="1"/>
</dbReference>
<feature type="region of interest" description="Disordered" evidence="1">
    <location>
        <begin position="1"/>
        <end position="39"/>
    </location>
</feature>
<feature type="region of interest" description="Disordered" evidence="1">
    <location>
        <begin position="71"/>
        <end position="94"/>
    </location>
</feature>
<keyword evidence="4" id="KW-1185">Reference proteome</keyword>
<protein>
    <submittedName>
        <fullName evidence="3">Carboxylesterase family protein</fullName>
    </submittedName>
</protein>
<dbReference type="Pfam" id="PF00135">
    <property type="entry name" value="COesterase"/>
    <property type="match status" value="1"/>
</dbReference>
<gene>
    <name evidence="3" type="ORF">GQF42_03930</name>
</gene>
<evidence type="ECO:0000256" key="1">
    <source>
        <dbReference type="SAM" id="MobiDB-lite"/>
    </source>
</evidence>
<sequence length="94" mass="9908">METGRSSQDERGEHDDRGREPARGHGPRQGQAVTQGGAVTFRGIPYAASPAGEPRFAAPRQHPGWTGVREAVQGGPAAPQATSRLEQVMGHRAG</sequence>
<name>A0A6I6NDE2_9ACTN</name>
<evidence type="ECO:0000313" key="3">
    <source>
        <dbReference type="EMBL" id="QHA09392.1"/>
    </source>
</evidence>
<dbReference type="Gene3D" id="3.40.50.1820">
    <property type="entry name" value="alpha/beta hydrolase"/>
    <property type="match status" value="1"/>
</dbReference>